<dbReference type="OrthoDB" id="3067228at2759"/>
<dbReference type="HOGENOM" id="CLU_953161_0_0_1"/>
<protein>
    <recommendedName>
        <fullName evidence="1">CxC1-like cysteine cluster associated with KDZ transposases domain-containing protein</fullName>
    </recommendedName>
</protein>
<organism evidence="2 3">
    <name type="scientific">Ceriporiopsis subvermispora (strain B)</name>
    <name type="common">White-rot fungus</name>
    <name type="synonym">Gelatoporia subvermispora</name>
    <dbReference type="NCBI Taxonomy" id="914234"/>
    <lineage>
        <taxon>Eukaryota</taxon>
        <taxon>Fungi</taxon>
        <taxon>Dikarya</taxon>
        <taxon>Basidiomycota</taxon>
        <taxon>Agaricomycotina</taxon>
        <taxon>Agaricomycetes</taxon>
        <taxon>Polyporales</taxon>
        <taxon>Gelatoporiaceae</taxon>
        <taxon>Gelatoporia</taxon>
    </lineage>
</organism>
<dbReference type="InterPro" id="IPR041320">
    <property type="entry name" value="CxC1"/>
</dbReference>
<sequence length="292" mass="32460">MATRKKASEVINNSSANWRRLLDTLEGPLRDYLRESKGKPISNAFPCAVACRVKGCRRGEQYMSLLFWDHYEDVRIVFCHCNPLCRALVRAGMFPTTPSEPSVAISMALLDFIHKSFQAGTSVAAGGKTLKAFYEHRGMPDTSTIDGGDLDPFTKGFKAAYKWYSVLREKMDPTYRLQYDAIDKTPRNGLLLFIKGHLLLSLTEAAGSIEATESGEATGSGVLEIDLVRFPWQTMPSLLAKYNLFIEGWPEGVPFPGQGDKTKTIEKLLKDQLRDLAGDEEIPHAARCSTST</sequence>
<proteinExistence type="predicted"/>
<gene>
    <name evidence="2" type="ORF">CERSUDRAFT_121628</name>
</gene>
<feature type="domain" description="CxC1-like cysteine cluster associated with KDZ transposases" evidence="1">
    <location>
        <begin position="50"/>
        <end position="136"/>
    </location>
</feature>
<name>M2PW65_CERS8</name>
<accession>M2PW65</accession>
<dbReference type="Pfam" id="PF18802">
    <property type="entry name" value="CxC1"/>
    <property type="match status" value="1"/>
</dbReference>
<evidence type="ECO:0000259" key="1">
    <source>
        <dbReference type="Pfam" id="PF18802"/>
    </source>
</evidence>
<dbReference type="Proteomes" id="UP000016930">
    <property type="component" value="Unassembled WGS sequence"/>
</dbReference>
<reference evidence="2 3" key="1">
    <citation type="journal article" date="2012" name="Proc. Natl. Acad. Sci. U.S.A.">
        <title>Comparative genomics of Ceriporiopsis subvermispora and Phanerochaete chrysosporium provide insight into selective ligninolysis.</title>
        <authorList>
            <person name="Fernandez-Fueyo E."/>
            <person name="Ruiz-Duenas F.J."/>
            <person name="Ferreira P."/>
            <person name="Floudas D."/>
            <person name="Hibbett D.S."/>
            <person name="Canessa P."/>
            <person name="Larrondo L.F."/>
            <person name="James T.Y."/>
            <person name="Seelenfreund D."/>
            <person name="Lobos S."/>
            <person name="Polanco R."/>
            <person name="Tello M."/>
            <person name="Honda Y."/>
            <person name="Watanabe T."/>
            <person name="Watanabe T."/>
            <person name="Ryu J.S."/>
            <person name="Kubicek C.P."/>
            <person name="Schmoll M."/>
            <person name="Gaskell J."/>
            <person name="Hammel K.E."/>
            <person name="St John F.J."/>
            <person name="Vanden Wymelenberg A."/>
            <person name="Sabat G."/>
            <person name="Splinter BonDurant S."/>
            <person name="Syed K."/>
            <person name="Yadav J.S."/>
            <person name="Doddapaneni H."/>
            <person name="Subramanian V."/>
            <person name="Lavin J.L."/>
            <person name="Oguiza J.A."/>
            <person name="Perez G."/>
            <person name="Pisabarro A.G."/>
            <person name="Ramirez L."/>
            <person name="Santoyo F."/>
            <person name="Master E."/>
            <person name="Coutinho P.M."/>
            <person name="Henrissat B."/>
            <person name="Lombard V."/>
            <person name="Magnuson J.K."/>
            <person name="Kuees U."/>
            <person name="Hori C."/>
            <person name="Igarashi K."/>
            <person name="Samejima M."/>
            <person name="Held B.W."/>
            <person name="Barry K.W."/>
            <person name="LaButti K.M."/>
            <person name="Lapidus A."/>
            <person name="Lindquist E.A."/>
            <person name="Lucas S.M."/>
            <person name="Riley R."/>
            <person name="Salamov A.A."/>
            <person name="Hoffmeister D."/>
            <person name="Schwenk D."/>
            <person name="Hadar Y."/>
            <person name="Yarden O."/>
            <person name="de Vries R.P."/>
            <person name="Wiebenga A."/>
            <person name="Stenlid J."/>
            <person name="Eastwood D."/>
            <person name="Grigoriev I.V."/>
            <person name="Berka R.M."/>
            <person name="Blanchette R.A."/>
            <person name="Kersten P."/>
            <person name="Martinez A.T."/>
            <person name="Vicuna R."/>
            <person name="Cullen D."/>
        </authorList>
    </citation>
    <scope>NUCLEOTIDE SEQUENCE [LARGE SCALE GENOMIC DNA]</scope>
    <source>
        <strain evidence="2 3">B</strain>
    </source>
</reference>
<evidence type="ECO:0000313" key="3">
    <source>
        <dbReference type="Proteomes" id="UP000016930"/>
    </source>
</evidence>
<dbReference type="EMBL" id="KB445792">
    <property type="protein sequence ID" value="EMD41049.1"/>
    <property type="molecule type" value="Genomic_DNA"/>
</dbReference>
<evidence type="ECO:0000313" key="2">
    <source>
        <dbReference type="EMBL" id="EMD41049.1"/>
    </source>
</evidence>
<dbReference type="STRING" id="914234.M2PW65"/>
<keyword evidence="3" id="KW-1185">Reference proteome</keyword>
<dbReference type="AlphaFoldDB" id="M2PW65"/>